<dbReference type="GO" id="GO:0005829">
    <property type="term" value="C:cytosol"/>
    <property type="evidence" value="ECO:0007669"/>
    <property type="project" value="TreeGrafter"/>
</dbReference>
<keyword evidence="2" id="KW-0805">Transcription regulation</keyword>
<dbReference type="PROSITE" id="PS50931">
    <property type="entry name" value="HTH_LYSR"/>
    <property type="match status" value="1"/>
</dbReference>
<dbReference type="PANTHER" id="PTHR30419">
    <property type="entry name" value="HTH-TYPE TRANSCRIPTIONAL REGULATOR YBHD"/>
    <property type="match status" value="1"/>
</dbReference>
<dbReference type="PANTHER" id="PTHR30419:SF8">
    <property type="entry name" value="NITROGEN ASSIMILATION TRANSCRIPTIONAL ACTIVATOR-RELATED"/>
    <property type="match status" value="1"/>
</dbReference>
<gene>
    <name evidence="6" type="primary">gltC_1</name>
    <name evidence="6" type="ORF">STARVERO_00503</name>
</gene>
<dbReference type="SUPFAM" id="SSF53850">
    <property type="entry name" value="Periplasmic binding protein-like II"/>
    <property type="match status" value="1"/>
</dbReference>
<keyword evidence="3" id="KW-0238">DNA-binding</keyword>
<dbReference type="GO" id="GO:0003677">
    <property type="term" value="F:DNA binding"/>
    <property type="evidence" value="ECO:0007669"/>
    <property type="project" value="UniProtKB-KW"/>
</dbReference>
<sequence>MEFRPLRAFVEVVRQGGFSQAAKTVFATQSTVSKAVKQLEEELGTPLLDRIGHRSVLTAAGEAVYRRGVKLLADRDDLLAELDEIRGLKRGSLRLGLPPVGSSTLFAPLFAVYRQRYPGIEVRLVEYGSSRLEESLRAGEIDFAGALLPTTEEFDWQLVRREPLVALLPSDHPLATRRSVTLAEVRDTPFILFESGFTLHRVILDACRRAGFEPDVVARSSQLEFIVELVGAGLGIAFLPRMIATQRRNPAVRHVLLKEPDTEWAMAMVWRRGAYLPAAAQAWLDLVREVHGPGPHSPSD</sequence>
<dbReference type="RefSeq" id="WP_144344051.1">
    <property type="nucleotide sequence ID" value="NZ_CACSAS010000001.1"/>
</dbReference>
<keyword evidence="4" id="KW-0804">Transcription</keyword>
<dbReference type="InterPro" id="IPR050950">
    <property type="entry name" value="HTH-type_LysR_regulators"/>
</dbReference>
<dbReference type="GO" id="GO:0003700">
    <property type="term" value="F:DNA-binding transcription factor activity"/>
    <property type="evidence" value="ECO:0007669"/>
    <property type="project" value="InterPro"/>
</dbReference>
<dbReference type="EMBL" id="CACSAS010000001">
    <property type="protein sequence ID" value="CAA0087542.1"/>
    <property type="molecule type" value="Genomic_DNA"/>
</dbReference>
<evidence type="ECO:0000259" key="5">
    <source>
        <dbReference type="PROSITE" id="PS50931"/>
    </source>
</evidence>
<accession>A0A5S9NDM6</accession>
<dbReference type="CDD" id="cd08438">
    <property type="entry name" value="PBP2_CidR"/>
    <property type="match status" value="1"/>
</dbReference>
<dbReference type="SUPFAM" id="SSF46785">
    <property type="entry name" value="Winged helix' DNA-binding domain"/>
    <property type="match status" value="1"/>
</dbReference>
<dbReference type="InterPro" id="IPR036388">
    <property type="entry name" value="WH-like_DNA-bd_sf"/>
</dbReference>
<dbReference type="Pfam" id="PF03466">
    <property type="entry name" value="LysR_substrate"/>
    <property type="match status" value="1"/>
</dbReference>
<evidence type="ECO:0000256" key="3">
    <source>
        <dbReference type="ARBA" id="ARBA00023125"/>
    </source>
</evidence>
<evidence type="ECO:0000256" key="1">
    <source>
        <dbReference type="ARBA" id="ARBA00009437"/>
    </source>
</evidence>
<dbReference type="AlphaFoldDB" id="A0A5S9NDM6"/>
<feature type="domain" description="HTH lysR-type" evidence="5">
    <location>
        <begin position="1"/>
        <end position="58"/>
    </location>
</feature>
<evidence type="ECO:0000256" key="2">
    <source>
        <dbReference type="ARBA" id="ARBA00023015"/>
    </source>
</evidence>
<dbReference type="FunFam" id="1.10.10.10:FF:000001">
    <property type="entry name" value="LysR family transcriptional regulator"/>
    <property type="match status" value="1"/>
</dbReference>
<dbReference type="Pfam" id="PF00126">
    <property type="entry name" value="HTH_1"/>
    <property type="match status" value="1"/>
</dbReference>
<evidence type="ECO:0000313" key="6">
    <source>
        <dbReference type="EMBL" id="CAA0087542.1"/>
    </source>
</evidence>
<dbReference type="InterPro" id="IPR036390">
    <property type="entry name" value="WH_DNA-bd_sf"/>
</dbReference>
<name>A0A5S9NDM6_9HYPH</name>
<evidence type="ECO:0000256" key="4">
    <source>
        <dbReference type="ARBA" id="ARBA00023163"/>
    </source>
</evidence>
<proteinExistence type="inferred from homology"/>
<dbReference type="Gene3D" id="3.40.190.290">
    <property type="match status" value="1"/>
</dbReference>
<comment type="similarity">
    <text evidence="1">Belongs to the LysR transcriptional regulatory family.</text>
</comment>
<evidence type="ECO:0000313" key="7">
    <source>
        <dbReference type="Proteomes" id="UP000433050"/>
    </source>
</evidence>
<dbReference type="InterPro" id="IPR000847">
    <property type="entry name" value="LysR_HTH_N"/>
</dbReference>
<reference evidence="6 7" key="1">
    <citation type="submission" date="2019-12" db="EMBL/GenBank/DDBJ databases">
        <authorList>
            <person name="Reyes-Prieto M."/>
        </authorList>
    </citation>
    <scope>NUCLEOTIDE SEQUENCE [LARGE SCALE GENOMIC DNA]</scope>
    <source>
        <strain evidence="6">HF14-78462</strain>
    </source>
</reference>
<keyword evidence="7" id="KW-1185">Reference proteome</keyword>
<dbReference type="PRINTS" id="PR00039">
    <property type="entry name" value="HTHLYSR"/>
</dbReference>
<dbReference type="InterPro" id="IPR005119">
    <property type="entry name" value="LysR_subst-bd"/>
</dbReference>
<protein>
    <submittedName>
        <fullName evidence="6">HTH-type transcriptional regulator GltC</fullName>
    </submittedName>
</protein>
<organism evidence="6 7">
    <name type="scientific">Starkeya nomas</name>
    <dbReference type="NCBI Taxonomy" id="2666134"/>
    <lineage>
        <taxon>Bacteria</taxon>
        <taxon>Pseudomonadati</taxon>
        <taxon>Pseudomonadota</taxon>
        <taxon>Alphaproteobacteria</taxon>
        <taxon>Hyphomicrobiales</taxon>
        <taxon>Xanthobacteraceae</taxon>
        <taxon>Starkeya</taxon>
    </lineage>
</organism>
<dbReference type="Proteomes" id="UP000433050">
    <property type="component" value="Unassembled WGS sequence"/>
</dbReference>
<dbReference type="Gene3D" id="1.10.10.10">
    <property type="entry name" value="Winged helix-like DNA-binding domain superfamily/Winged helix DNA-binding domain"/>
    <property type="match status" value="1"/>
</dbReference>